<dbReference type="HOGENOM" id="CLU_054787_0_0_1"/>
<dbReference type="PROSITE" id="PS00108">
    <property type="entry name" value="PROTEIN_KINASE_ST"/>
    <property type="match status" value="1"/>
</dbReference>
<dbReference type="GO" id="GO:0004674">
    <property type="term" value="F:protein serine/threonine kinase activity"/>
    <property type="evidence" value="ECO:0007669"/>
    <property type="project" value="TreeGrafter"/>
</dbReference>
<protein>
    <recommendedName>
        <fullName evidence="6">Protein kinase domain-containing protein</fullName>
    </recommendedName>
</protein>
<dbReference type="InterPro" id="IPR011009">
    <property type="entry name" value="Kinase-like_dom_sf"/>
</dbReference>
<dbReference type="PANTHER" id="PTHR44329:SF288">
    <property type="entry name" value="MITOGEN-ACTIVATED PROTEIN KINASE KINASE KINASE 20"/>
    <property type="match status" value="1"/>
</dbReference>
<gene>
    <name evidence="7" type="ORF">PV10_00457</name>
</gene>
<dbReference type="GeneID" id="27318302"/>
<accession>A0A0D1X4B7</accession>
<dbReference type="Proteomes" id="UP000054302">
    <property type="component" value="Unassembled WGS sequence"/>
</dbReference>
<dbReference type="VEuPathDB" id="FungiDB:PV10_00457"/>
<evidence type="ECO:0000313" key="7">
    <source>
        <dbReference type="EMBL" id="KIV96615.1"/>
    </source>
</evidence>
<name>A0A0D1X4B7_EXOME</name>
<keyword evidence="4" id="KW-0067">ATP-binding</keyword>
<dbReference type="OMA" id="GYIADSH"/>
<dbReference type="SUPFAM" id="SSF56112">
    <property type="entry name" value="Protein kinase-like (PK-like)"/>
    <property type="match status" value="1"/>
</dbReference>
<dbReference type="InterPro" id="IPR008271">
    <property type="entry name" value="Ser/Thr_kinase_AS"/>
</dbReference>
<feature type="domain" description="Protein kinase" evidence="6">
    <location>
        <begin position="118"/>
        <end position="440"/>
    </location>
</feature>
<evidence type="ECO:0000256" key="4">
    <source>
        <dbReference type="ARBA" id="ARBA00022840"/>
    </source>
</evidence>
<feature type="region of interest" description="Disordered" evidence="5">
    <location>
        <begin position="1"/>
        <end position="89"/>
    </location>
</feature>
<evidence type="ECO:0000256" key="2">
    <source>
        <dbReference type="ARBA" id="ARBA00022741"/>
    </source>
</evidence>
<dbReference type="PROSITE" id="PS50011">
    <property type="entry name" value="PROTEIN_KINASE_DOM"/>
    <property type="match status" value="1"/>
</dbReference>
<keyword evidence="8" id="KW-1185">Reference proteome</keyword>
<keyword evidence="3" id="KW-0418">Kinase</keyword>
<feature type="compositionally biased region" description="Low complexity" evidence="5">
    <location>
        <begin position="65"/>
        <end position="76"/>
    </location>
</feature>
<organism evidence="7 8">
    <name type="scientific">Exophiala mesophila</name>
    <name type="common">Black yeast-like fungus</name>
    <dbReference type="NCBI Taxonomy" id="212818"/>
    <lineage>
        <taxon>Eukaryota</taxon>
        <taxon>Fungi</taxon>
        <taxon>Dikarya</taxon>
        <taxon>Ascomycota</taxon>
        <taxon>Pezizomycotina</taxon>
        <taxon>Eurotiomycetes</taxon>
        <taxon>Chaetothyriomycetidae</taxon>
        <taxon>Chaetothyriales</taxon>
        <taxon>Herpotrichiellaceae</taxon>
        <taxon>Exophiala</taxon>
    </lineage>
</organism>
<evidence type="ECO:0000256" key="1">
    <source>
        <dbReference type="ARBA" id="ARBA00022679"/>
    </source>
</evidence>
<dbReference type="EMBL" id="KN847520">
    <property type="protein sequence ID" value="KIV96615.1"/>
    <property type="molecule type" value="Genomic_DNA"/>
</dbReference>
<dbReference type="STRING" id="212818.A0A0D1X4B7"/>
<dbReference type="Gene3D" id="1.10.510.10">
    <property type="entry name" value="Transferase(Phosphotransferase) domain 1"/>
    <property type="match status" value="1"/>
</dbReference>
<feature type="compositionally biased region" description="Polar residues" evidence="5">
    <location>
        <begin position="1"/>
        <end position="17"/>
    </location>
</feature>
<evidence type="ECO:0000313" key="8">
    <source>
        <dbReference type="Proteomes" id="UP000054302"/>
    </source>
</evidence>
<keyword evidence="1" id="KW-0808">Transferase</keyword>
<feature type="compositionally biased region" description="Polar residues" evidence="5">
    <location>
        <begin position="33"/>
        <end position="47"/>
    </location>
</feature>
<dbReference type="AlphaFoldDB" id="A0A0D1X4B7"/>
<evidence type="ECO:0000256" key="5">
    <source>
        <dbReference type="SAM" id="MobiDB-lite"/>
    </source>
</evidence>
<dbReference type="InterPro" id="IPR000719">
    <property type="entry name" value="Prot_kinase_dom"/>
</dbReference>
<dbReference type="SMART" id="SM00220">
    <property type="entry name" value="S_TKc"/>
    <property type="match status" value="1"/>
</dbReference>
<dbReference type="InterPro" id="IPR051681">
    <property type="entry name" value="Ser/Thr_Kinases-Pseudokinases"/>
</dbReference>
<dbReference type="RefSeq" id="XP_016228189.1">
    <property type="nucleotide sequence ID" value="XM_016364540.1"/>
</dbReference>
<reference evidence="7 8" key="1">
    <citation type="submission" date="2015-01" db="EMBL/GenBank/DDBJ databases">
        <title>The Genome Sequence of Exophiala mesophila CBS40295.</title>
        <authorList>
            <consortium name="The Broad Institute Genomics Platform"/>
            <person name="Cuomo C."/>
            <person name="de Hoog S."/>
            <person name="Gorbushina A."/>
            <person name="Stielow B."/>
            <person name="Teixiera M."/>
            <person name="Abouelleil A."/>
            <person name="Chapman S.B."/>
            <person name="Priest M."/>
            <person name="Young S.K."/>
            <person name="Wortman J."/>
            <person name="Nusbaum C."/>
            <person name="Birren B."/>
        </authorList>
    </citation>
    <scope>NUCLEOTIDE SEQUENCE [LARGE SCALE GENOMIC DNA]</scope>
    <source>
        <strain evidence="7 8">CBS 40295</strain>
    </source>
</reference>
<proteinExistence type="predicted"/>
<keyword evidence="2" id="KW-0547">Nucleotide-binding</keyword>
<dbReference type="GO" id="GO:0005524">
    <property type="term" value="F:ATP binding"/>
    <property type="evidence" value="ECO:0007669"/>
    <property type="project" value="UniProtKB-KW"/>
</dbReference>
<dbReference type="OrthoDB" id="626167at2759"/>
<dbReference type="Pfam" id="PF00069">
    <property type="entry name" value="Pkinase"/>
    <property type="match status" value="1"/>
</dbReference>
<sequence length="448" mass="48273">MATPRRLSQLNRALSTPPTTPDSIVVSDLKAPQTPQQQRSGPSVLTPPTSPHLSRWPHGTETQTPTSNPNHSSPTSHPRPRGNHLQPLQTNALPNQTEVECSTAPQCPFDIEILKDSRGRDAYFGTGAWSIVYKATVRTGSLTSSCTQTGTERLTPPSSPVSSLPLLVAVKKPVRRDSDEILRNEAKTLSYLQNLPHGPEFIVPFYGVLEQSTIVLAAIPLTLEHHIRKCAEAASNSTSMIATSPIIGTMPTWLVLAHKLITALAWLHNEAGVIHGDLKPGNILLSPLPSTGLDPPMDSSFFNYTPLLADFSSSQLRSTTTPTPNTLSAVTREYTAPELLSSAVLRNPESTATTDSDVFSLAVTLLVAVTGQMLVYPGSVLQRQAMATQGWLMLSHVRNGVGGERVARGGVVEKMLEPAVRKIGTGRIDAMEWLKMTEELAKTSIGAS</sequence>
<dbReference type="PANTHER" id="PTHR44329">
    <property type="entry name" value="SERINE/THREONINE-PROTEIN KINASE TNNI3K-RELATED"/>
    <property type="match status" value="1"/>
</dbReference>
<evidence type="ECO:0000259" key="6">
    <source>
        <dbReference type="PROSITE" id="PS50011"/>
    </source>
</evidence>
<evidence type="ECO:0000256" key="3">
    <source>
        <dbReference type="ARBA" id="ARBA00022777"/>
    </source>
</evidence>